<sequence length="346" mass="38189">MVKRVNRKSKATRSSPASKHPVNPLSGQPAAVRRSPRQRAPSTATPLLVSNKLKKSTPVSSPAPVPPPDLPQQDEQHEVLSLSSNEDLDSQTRRFLHLTMADPHDKASPVDRRPAIPAGDLSGLPQLPSSTVSPHHSLPGHLLAPLSYRKNWLSTWLEMNWYDYIPQGWRRMKNHKFDDSNTGLPITAIILAGQGFMARLCKADLVSCSAAATCVGILCDAGYGPNGTLRAKNAFESLIQQVAAAVADNRTADVDLLTHHGRSPTLEQICTTFTGFSAPPQTSPQQKSTKSSNPWAKSYNWWDQGYKYDWRYSSYNNYHKGWHSDSWDKTQNKSSGSSTTKHDSAK</sequence>
<reference evidence="2 3" key="1">
    <citation type="submission" date="2020-04" db="EMBL/GenBank/DDBJ databases">
        <title>Perkinsus olseni comparative genomics.</title>
        <authorList>
            <person name="Bogema D.R."/>
        </authorList>
    </citation>
    <scope>NUCLEOTIDE SEQUENCE [LARGE SCALE GENOMIC DNA]</scope>
    <source>
        <strain evidence="2">ATCC PRA-205</strain>
    </source>
</reference>
<evidence type="ECO:0000313" key="3">
    <source>
        <dbReference type="Proteomes" id="UP000574390"/>
    </source>
</evidence>
<gene>
    <name evidence="2" type="ORF">FOZ62_032408</name>
</gene>
<feature type="compositionally biased region" description="Basic and acidic residues" evidence="1">
    <location>
        <begin position="102"/>
        <end position="114"/>
    </location>
</feature>
<evidence type="ECO:0000256" key="1">
    <source>
        <dbReference type="SAM" id="MobiDB-lite"/>
    </source>
</evidence>
<proteinExistence type="predicted"/>
<feature type="region of interest" description="Disordered" evidence="1">
    <location>
        <begin position="322"/>
        <end position="346"/>
    </location>
</feature>
<comment type="caution">
    <text evidence="2">The sequence shown here is derived from an EMBL/GenBank/DDBJ whole genome shotgun (WGS) entry which is preliminary data.</text>
</comment>
<organism evidence="2 3">
    <name type="scientific">Perkinsus olseni</name>
    <name type="common">Perkinsus atlanticus</name>
    <dbReference type="NCBI Taxonomy" id="32597"/>
    <lineage>
        <taxon>Eukaryota</taxon>
        <taxon>Sar</taxon>
        <taxon>Alveolata</taxon>
        <taxon>Perkinsozoa</taxon>
        <taxon>Perkinsea</taxon>
        <taxon>Perkinsida</taxon>
        <taxon>Perkinsidae</taxon>
        <taxon>Perkinsus</taxon>
    </lineage>
</organism>
<dbReference type="Proteomes" id="UP000574390">
    <property type="component" value="Unassembled WGS sequence"/>
</dbReference>
<feature type="compositionally biased region" description="Basic and acidic residues" evidence="1">
    <location>
        <begin position="322"/>
        <end position="331"/>
    </location>
</feature>
<dbReference type="EMBL" id="JABANM010032129">
    <property type="protein sequence ID" value="KAF4703451.1"/>
    <property type="molecule type" value="Genomic_DNA"/>
</dbReference>
<protein>
    <submittedName>
        <fullName evidence="2">Uncharacterized protein</fullName>
    </submittedName>
</protein>
<accession>A0A7J6Q642</accession>
<evidence type="ECO:0000313" key="2">
    <source>
        <dbReference type="EMBL" id="KAF4703451.1"/>
    </source>
</evidence>
<feature type="compositionally biased region" description="Basic residues" evidence="1">
    <location>
        <begin position="1"/>
        <end position="11"/>
    </location>
</feature>
<name>A0A7J6Q642_PEROL</name>
<feature type="region of interest" description="Disordered" evidence="1">
    <location>
        <begin position="100"/>
        <end position="132"/>
    </location>
</feature>
<feature type="region of interest" description="Disordered" evidence="1">
    <location>
        <begin position="1"/>
        <end position="88"/>
    </location>
</feature>
<feature type="compositionally biased region" description="Pro residues" evidence="1">
    <location>
        <begin position="61"/>
        <end position="70"/>
    </location>
</feature>
<dbReference type="AlphaFoldDB" id="A0A7J6Q642"/>